<evidence type="ECO:0000256" key="6">
    <source>
        <dbReference type="ARBA" id="ARBA00023048"/>
    </source>
</evidence>
<comment type="caution">
    <text evidence="8">The sequence shown here is derived from an EMBL/GenBank/DDBJ whole genome shotgun (WGS) entry which is preliminary data.</text>
</comment>
<evidence type="ECO:0000256" key="1">
    <source>
        <dbReference type="ARBA" id="ARBA00009379"/>
    </source>
</evidence>
<evidence type="ECO:0000256" key="4">
    <source>
        <dbReference type="ARBA" id="ARBA00022789"/>
    </source>
</evidence>
<keyword evidence="9" id="KW-1185">Reference proteome</keyword>
<keyword evidence="5 7" id="KW-0044">Antibiotic</keyword>
<keyword evidence="4 7" id="KW-0425">Lantibiotic</keyword>
<keyword evidence="2 7" id="KW-0929">Antimicrobial</keyword>
<comment type="function">
    <text evidence="7">Lanthionine-containing peptide antibiotic (lantibiotic) active on Gram-positive bacteria. The bactericidal activity of lantibiotics is based on depolarization of energized bacterial cytoplasmic membranes, initiated by the formation of aqueous transmembrane pores.</text>
</comment>
<comment type="similarity">
    <text evidence="1 7">Belongs to the type A lantibiotic family.</text>
</comment>
<comment type="PTM">
    <text evidence="7">Maturation of lantibiotics involves the enzymatic conversion of Thr, and Ser into dehydrated AA and the formation of thioether bonds with cysteine. This is followed by membrane translocation and cleavage of the modified precursor.</text>
</comment>
<dbReference type="RefSeq" id="WP_380027594.1">
    <property type="nucleotide sequence ID" value="NZ_JBHSHC010000121.1"/>
</dbReference>
<dbReference type="Pfam" id="PF04604">
    <property type="entry name" value="L_biotic_typeA"/>
    <property type="match status" value="1"/>
</dbReference>
<evidence type="ECO:0000313" key="9">
    <source>
        <dbReference type="Proteomes" id="UP001596002"/>
    </source>
</evidence>
<accession>A0ABV9Q4Z7</accession>
<name>A0ABV9Q4Z7_9BACL</name>
<gene>
    <name evidence="8" type="ORF">ACFO8Q_18225</name>
</gene>
<dbReference type="EMBL" id="JBHSHC010000121">
    <property type="protein sequence ID" value="MFC4769270.1"/>
    <property type="molecule type" value="Genomic_DNA"/>
</dbReference>
<dbReference type="InterPro" id="IPR007682">
    <property type="entry name" value="Lantibiotic_typ-A_Lactobact"/>
</dbReference>
<keyword evidence="6 7" id="KW-0078">Bacteriocin</keyword>
<evidence type="ECO:0000256" key="5">
    <source>
        <dbReference type="ARBA" id="ARBA00023022"/>
    </source>
</evidence>
<evidence type="ECO:0000256" key="7">
    <source>
        <dbReference type="RuleBase" id="RU362078"/>
    </source>
</evidence>
<reference evidence="9" key="1">
    <citation type="journal article" date="2019" name="Int. J. Syst. Evol. Microbiol.">
        <title>The Global Catalogue of Microorganisms (GCM) 10K type strain sequencing project: providing services to taxonomists for standard genome sequencing and annotation.</title>
        <authorList>
            <consortium name="The Broad Institute Genomics Platform"/>
            <consortium name="The Broad Institute Genome Sequencing Center for Infectious Disease"/>
            <person name="Wu L."/>
            <person name="Ma J."/>
        </authorList>
    </citation>
    <scope>NUCLEOTIDE SEQUENCE [LARGE SCALE GENOMIC DNA]</scope>
    <source>
        <strain evidence="9">WYCCWR 12678</strain>
    </source>
</reference>
<evidence type="ECO:0000256" key="3">
    <source>
        <dbReference type="ARBA" id="ARBA00022784"/>
    </source>
</evidence>
<sequence length="45" mass="4973">MENIKLVVGQMTDEELAEIAGGVDPCGWICTYTLDCPGTRWYSCC</sequence>
<organism evidence="8 9">
    <name type="scientific">Effusibacillus consociatus</name>
    <dbReference type="NCBI Taxonomy" id="1117041"/>
    <lineage>
        <taxon>Bacteria</taxon>
        <taxon>Bacillati</taxon>
        <taxon>Bacillota</taxon>
        <taxon>Bacilli</taxon>
        <taxon>Bacillales</taxon>
        <taxon>Alicyclobacillaceae</taxon>
        <taxon>Effusibacillus</taxon>
    </lineage>
</organism>
<dbReference type="Proteomes" id="UP001596002">
    <property type="component" value="Unassembled WGS sequence"/>
</dbReference>
<keyword evidence="3" id="KW-0883">Thioether bond</keyword>
<protein>
    <recommendedName>
        <fullName evidence="7">Lantibiotic</fullName>
    </recommendedName>
</protein>
<proteinExistence type="inferred from homology"/>
<evidence type="ECO:0000256" key="2">
    <source>
        <dbReference type="ARBA" id="ARBA00022529"/>
    </source>
</evidence>
<evidence type="ECO:0000313" key="8">
    <source>
        <dbReference type="EMBL" id="MFC4769270.1"/>
    </source>
</evidence>